<dbReference type="Gene3D" id="3.40.50.2300">
    <property type="match status" value="1"/>
</dbReference>
<feature type="transmembrane region" description="Helical" evidence="9">
    <location>
        <begin position="146"/>
        <end position="169"/>
    </location>
</feature>
<dbReference type="Pfam" id="PF00512">
    <property type="entry name" value="HisKA"/>
    <property type="match status" value="1"/>
</dbReference>
<dbReference type="PROSITE" id="PS50109">
    <property type="entry name" value="HIS_KIN"/>
    <property type="match status" value="1"/>
</dbReference>
<dbReference type="InterPro" id="IPR003661">
    <property type="entry name" value="HisK_dim/P_dom"/>
</dbReference>
<feature type="domain" description="Histidine kinase" evidence="10">
    <location>
        <begin position="384"/>
        <end position="605"/>
    </location>
</feature>
<dbReference type="Pfam" id="PF02518">
    <property type="entry name" value="HATPase_c"/>
    <property type="match status" value="1"/>
</dbReference>
<dbReference type="SMART" id="SM00387">
    <property type="entry name" value="HATPase_c"/>
    <property type="match status" value="1"/>
</dbReference>
<sequence length="744" mass="83525">MPPASKRSLSRDLSISVFLLVFLLQIPLVFYYFTREARQISTVFRSQTEENAQRLTDVLAVPLWHMDIPQLERIAIAFTQNDPMAGIRIRDIHGHVFFDSIQDRNPDPSHMISMGIRNNGDSIGSMDLYLSREPYKKDLARLRNQTLWVLGLSLMAIYIGVGLLSRLFMKPLLKSLSESLEHVGNGRFDHAFTRVRHREMEILASTIQHMASRIKARENVLHMMNRELQTEVRERKKAEEEALHSEARRKALLDAIPDMIFQFDRNGAFLDFQGDRSQLFIDAEKFLHKQAHEVLPEHISALIEKNIETALLTHQPVVFEYSLYMGKNSSEYFEARMVAATEDTVLAIVRNISAKVHAEAQRKKLENQLTKAQKMEAVGMLAGGVAHDLNNVLSGLVSYPDLLLQDLPEDSTMHRRIRIIQKSGQRAAQIVEDLLTLARRGVSTENAIQMNAIILDYLSTPEHEKLCSFHPEVRIHTSLAPELDLIRGSGLHLGKMIMNLVSNAAEAMPEGGQIFIETSSIREKSVAFPHGAIQIRVQDTGMGIAPEDKEKIFEPFYTKKVMGRSGTGLGMAVVWSTVQDHHGQIFVDSEPEKGCTISIYLPVTPGLFLCTEEESHSPEGGGEHILVVDDLPEQREISSLILEKLGYRVTTVSSGEEALSKLSLLSPDLVLLDMIMGPKGMDGLECFCHMRSLLPDVKILLVTGFSENERTKEALALGAMGLIRKPYTFTDLARSIHRAISEAG</sequence>
<keyword evidence="8" id="KW-0175">Coiled coil</keyword>
<dbReference type="SUPFAM" id="SSF55874">
    <property type="entry name" value="ATPase domain of HSP90 chaperone/DNA topoisomerase II/histidine kinase"/>
    <property type="match status" value="1"/>
</dbReference>
<evidence type="ECO:0000259" key="10">
    <source>
        <dbReference type="PROSITE" id="PS50109"/>
    </source>
</evidence>
<evidence type="ECO:0000256" key="9">
    <source>
        <dbReference type="SAM" id="Phobius"/>
    </source>
</evidence>
<dbReference type="InterPro" id="IPR035965">
    <property type="entry name" value="PAS-like_dom_sf"/>
</dbReference>
<accession>A0A562RP78</accession>
<evidence type="ECO:0000256" key="7">
    <source>
        <dbReference type="PROSITE-ProRule" id="PRU00169"/>
    </source>
</evidence>
<feature type="modified residue" description="4-aspartylphosphate" evidence="7">
    <location>
        <position position="673"/>
    </location>
</feature>
<dbReference type="CDD" id="cd00082">
    <property type="entry name" value="HisKA"/>
    <property type="match status" value="1"/>
</dbReference>
<dbReference type="AlphaFoldDB" id="A0A562RP78"/>
<comment type="catalytic activity">
    <reaction evidence="1">
        <text>ATP + protein L-histidine = ADP + protein N-phospho-L-histidine.</text>
        <dbReference type="EC" id="2.7.13.3"/>
    </reaction>
</comment>
<dbReference type="InterPro" id="IPR011006">
    <property type="entry name" value="CheY-like_superfamily"/>
</dbReference>
<keyword evidence="4 7" id="KW-0597">Phosphoprotein</keyword>
<dbReference type="SUPFAM" id="SSF47384">
    <property type="entry name" value="Homodimeric domain of signal transducing histidine kinase"/>
    <property type="match status" value="1"/>
</dbReference>
<keyword evidence="14" id="KW-1185">Reference proteome</keyword>
<feature type="domain" description="HAMP" evidence="12">
    <location>
        <begin position="173"/>
        <end position="219"/>
    </location>
</feature>
<name>A0A562RP78_9BACT</name>
<dbReference type="Pfam" id="PF00072">
    <property type="entry name" value="Response_reg"/>
    <property type="match status" value="1"/>
</dbReference>
<dbReference type="Proteomes" id="UP000318307">
    <property type="component" value="Unassembled WGS sequence"/>
</dbReference>
<reference evidence="13 14" key="1">
    <citation type="submission" date="2019-07" db="EMBL/GenBank/DDBJ databases">
        <title>Genome sequencing of 100 strains of the haloalkaliphilic chemolithoautotrophic sulfur-oxidizing bacterium Thioalkalivibrio.</title>
        <authorList>
            <person name="Muyzer G."/>
        </authorList>
    </citation>
    <scope>NUCLEOTIDE SEQUENCE [LARGE SCALE GENOMIC DNA]</scope>
    <source>
        <strain evidence="13 14">ASO4-4</strain>
    </source>
</reference>
<dbReference type="PANTHER" id="PTHR43065:SF42">
    <property type="entry name" value="TWO-COMPONENT SENSOR PPRA"/>
    <property type="match status" value="1"/>
</dbReference>
<evidence type="ECO:0000256" key="6">
    <source>
        <dbReference type="ARBA" id="ARBA00022777"/>
    </source>
</evidence>
<dbReference type="InterPro" id="IPR003594">
    <property type="entry name" value="HATPase_dom"/>
</dbReference>
<keyword evidence="9" id="KW-0812">Transmembrane</keyword>
<feature type="coiled-coil region" evidence="8">
    <location>
        <begin position="221"/>
        <end position="255"/>
    </location>
</feature>
<dbReference type="InterPro" id="IPR003660">
    <property type="entry name" value="HAMP_dom"/>
</dbReference>
<evidence type="ECO:0000313" key="14">
    <source>
        <dbReference type="Proteomes" id="UP000318307"/>
    </source>
</evidence>
<dbReference type="InterPro" id="IPR036097">
    <property type="entry name" value="HisK_dim/P_sf"/>
</dbReference>
<dbReference type="EMBL" id="VLLC01000017">
    <property type="protein sequence ID" value="TWI70683.1"/>
    <property type="molecule type" value="Genomic_DNA"/>
</dbReference>
<evidence type="ECO:0000313" key="13">
    <source>
        <dbReference type="EMBL" id="TWI70683.1"/>
    </source>
</evidence>
<dbReference type="PANTHER" id="PTHR43065">
    <property type="entry name" value="SENSOR HISTIDINE KINASE"/>
    <property type="match status" value="1"/>
</dbReference>
<dbReference type="RefSeq" id="WP_144685374.1">
    <property type="nucleotide sequence ID" value="NZ_VLLC01000017.1"/>
</dbReference>
<dbReference type="EC" id="2.7.13.3" evidence="3"/>
<dbReference type="CDD" id="cd00156">
    <property type="entry name" value="REC"/>
    <property type="match status" value="1"/>
</dbReference>
<dbReference type="OrthoDB" id="45683at2"/>
<gene>
    <name evidence="13" type="ORF">LZ24_02253</name>
</gene>
<dbReference type="InterPro" id="IPR005467">
    <property type="entry name" value="His_kinase_dom"/>
</dbReference>
<dbReference type="GO" id="GO:0016020">
    <property type="term" value="C:membrane"/>
    <property type="evidence" value="ECO:0007669"/>
    <property type="project" value="UniProtKB-SubCell"/>
</dbReference>
<keyword evidence="9" id="KW-1133">Transmembrane helix</keyword>
<evidence type="ECO:0000256" key="4">
    <source>
        <dbReference type="ARBA" id="ARBA00022553"/>
    </source>
</evidence>
<dbReference type="GO" id="GO:0000155">
    <property type="term" value="F:phosphorelay sensor kinase activity"/>
    <property type="evidence" value="ECO:0007669"/>
    <property type="project" value="InterPro"/>
</dbReference>
<evidence type="ECO:0000256" key="2">
    <source>
        <dbReference type="ARBA" id="ARBA00004370"/>
    </source>
</evidence>
<evidence type="ECO:0000259" key="11">
    <source>
        <dbReference type="PROSITE" id="PS50110"/>
    </source>
</evidence>
<dbReference type="Gene3D" id="6.10.340.10">
    <property type="match status" value="1"/>
</dbReference>
<evidence type="ECO:0000256" key="1">
    <source>
        <dbReference type="ARBA" id="ARBA00000085"/>
    </source>
</evidence>
<keyword evidence="6" id="KW-0418">Kinase</keyword>
<dbReference type="PROSITE" id="PS50110">
    <property type="entry name" value="RESPONSE_REGULATORY"/>
    <property type="match status" value="1"/>
</dbReference>
<dbReference type="InterPro" id="IPR004358">
    <property type="entry name" value="Sig_transdc_His_kin-like_C"/>
</dbReference>
<dbReference type="Gene3D" id="3.30.565.10">
    <property type="entry name" value="Histidine kinase-like ATPase, C-terminal domain"/>
    <property type="match status" value="1"/>
</dbReference>
<dbReference type="SUPFAM" id="SSF55785">
    <property type="entry name" value="PYP-like sensor domain (PAS domain)"/>
    <property type="match status" value="1"/>
</dbReference>
<proteinExistence type="predicted"/>
<keyword evidence="9" id="KW-0472">Membrane</keyword>
<evidence type="ECO:0000256" key="5">
    <source>
        <dbReference type="ARBA" id="ARBA00022679"/>
    </source>
</evidence>
<dbReference type="InterPro" id="IPR036890">
    <property type="entry name" value="HATPase_C_sf"/>
</dbReference>
<dbReference type="SUPFAM" id="SSF52172">
    <property type="entry name" value="CheY-like"/>
    <property type="match status" value="1"/>
</dbReference>
<dbReference type="SMART" id="SM00448">
    <property type="entry name" value="REC"/>
    <property type="match status" value="1"/>
</dbReference>
<organism evidence="13 14">
    <name type="scientific">Desulfobotulus alkaliphilus</name>
    <dbReference type="NCBI Taxonomy" id="622671"/>
    <lineage>
        <taxon>Bacteria</taxon>
        <taxon>Pseudomonadati</taxon>
        <taxon>Thermodesulfobacteriota</taxon>
        <taxon>Desulfobacteria</taxon>
        <taxon>Desulfobacterales</taxon>
        <taxon>Desulfobacteraceae</taxon>
        <taxon>Desulfobotulus</taxon>
    </lineage>
</organism>
<comment type="caution">
    <text evidence="13">The sequence shown here is derived from an EMBL/GenBank/DDBJ whole genome shotgun (WGS) entry which is preliminary data.</text>
</comment>
<dbReference type="PRINTS" id="PR00344">
    <property type="entry name" value="BCTRLSENSOR"/>
</dbReference>
<dbReference type="Gene3D" id="3.30.450.20">
    <property type="entry name" value="PAS domain"/>
    <property type="match status" value="1"/>
</dbReference>
<dbReference type="PROSITE" id="PS50885">
    <property type="entry name" value="HAMP"/>
    <property type="match status" value="1"/>
</dbReference>
<comment type="subcellular location">
    <subcellularLocation>
        <location evidence="2">Membrane</location>
    </subcellularLocation>
</comment>
<protein>
    <recommendedName>
        <fullName evidence="3">histidine kinase</fullName>
        <ecNumber evidence="3">2.7.13.3</ecNumber>
    </recommendedName>
</protein>
<dbReference type="Gene3D" id="1.10.287.130">
    <property type="match status" value="1"/>
</dbReference>
<dbReference type="SMART" id="SM00388">
    <property type="entry name" value="HisKA"/>
    <property type="match status" value="1"/>
</dbReference>
<feature type="domain" description="Response regulatory" evidence="11">
    <location>
        <begin position="624"/>
        <end position="740"/>
    </location>
</feature>
<keyword evidence="5" id="KW-0808">Transferase</keyword>
<evidence type="ECO:0000256" key="8">
    <source>
        <dbReference type="SAM" id="Coils"/>
    </source>
</evidence>
<feature type="transmembrane region" description="Helical" evidence="9">
    <location>
        <begin position="13"/>
        <end position="33"/>
    </location>
</feature>
<evidence type="ECO:0000259" key="12">
    <source>
        <dbReference type="PROSITE" id="PS50885"/>
    </source>
</evidence>
<dbReference type="InterPro" id="IPR001789">
    <property type="entry name" value="Sig_transdc_resp-reg_receiver"/>
</dbReference>
<evidence type="ECO:0000256" key="3">
    <source>
        <dbReference type="ARBA" id="ARBA00012438"/>
    </source>
</evidence>